<evidence type="ECO:0000256" key="2">
    <source>
        <dbReference type="ARBA" id="ARBA00005236"/>
    </source>
</evidence>
<gene>
    <name evidence="10" type="ORF">SAMN05421545_1278</name>
</gene>
<dbReference type="GO" id="GO:0098797">
    <property type="term" value="C:plasma membrane protein complex"/>
    <property type="evidence" value="ECO:0007669"/>
    <property type="project" value="TreeGrafter"/>
</dbReference>
<evidence type="ECO:0000256" key="3">
    <source>
        <dbReference type="ARBA" id="ARBA00022475"/>
    </source>
</evidence>
<reference evidence="11" key="1">
    <citation type="submission" date="2017-01" db="EMBL/GenBank/DDBJ databases">
        <authorList>
            <person name="Varghese N."/>
            <person name="Submissions S."/>
        </authorList>
    </citation>
    <scope>NUCLEOTIDE SEQUENCE [LARGE SCALE GENOMIC DNA]</scope>
    <source>
        <strain evidence="11">DM9</strain>
    </source>
</reference>
<dbReference type="Pfam" id="PF02687">
    <property type="entry name" value="FtsX"/>
    <property type="match status" value="1"/>
</dbReference>
<keyword evidence="3" id="KW-1003">Cell membrane</keyword>
<dbReference type="AlphaFoldDB" id="A0A1N6VYK6"/>
<comment type="subcellular location">
    <subcellularLocation>
        <location evidence="1">Cell membrane</location>
        <topology evidence="1">Multi-pass membrane protein</topology>
    </subcellularLocation>
</comment>
<name>A0A1N6VYK6_9BACT</name>
<dbReference type="STRING" id="1077936.SAMN05421545_1278"/>
<feature type="domain" description="MacB-like periplasmic core" evidence="9">
    <location>
        <begin position="21"/>
        <end position="257"/>
    </location>
</feature>
<comment type="similarity">
    <text evidence="2">Belongs to the ABC-4 integral membrane protein family. LolC/E subfamily.</text>
</comment>
<dbReference type="GO" id="GO:0044874">
    <property type="term" value="P:lipoprotein localization to outer membrane"/>
    <property type="evidence" value="ECO:0007669"/>
    <property type="project" value="TreeGrafter"/>
</dbReference>
<feature type="transmembrane region" description="Helical" evidence="7">
    <location>
        <begin position="382"/>
        <end position="402"/>
    </location>
</feature>
<evidence type="ECO:0000256" key="5">
    <source>
        <dbReference type="ARBA" id="ARBA00022989"/>
    </source>
</evidence>
<dbReference type="InterPro" id="IPR025857">
    <property type="entry name" value="MacB_PCD"/>
</dbReference>
<dbReference type="Proteomes" id="UP000185924">
    <property type="component" value="Unassembled WGS sequence"/>
</dbReference>
<dbReference type="EMBL" id="FTNM01000002">
    <property type="protein sequence ID" value="SIQ82967.1"/>
    <property type="molecule type" value="Genomic_DNA"/>
</dbReference>
<evidence type="ECO:0000259" key="9">
    <source>
        <dbReference type="Pfam" id="PF12704"/>
    </source>
</evidence>
<dbReference type="InterPro" id="IPR051447">
    <property type="entry name" value="Lipoprotein-release_system"/>
</dbReference>
<keyword evidence="4 7" id="KW-0812">Transmembrane</keyword>
<keyword evidence="11" id="KW-1185">Reference proteome</keyword>
<dbReference type="RefSeq" id="WP_076421525.1">
    <property type="nucleotide sequence ID" value="NZ_FTNM01000002.1"/>
</dbReference>
<dbReference type="InterPro" id="IPR003838">
    <property type="entry name" value="ABC3_permease_C"/>
</dbReference>
<keyword evidence="10" id="KW-0449">Lipoprotein</keyword>
<evidence type="ECO:0000256" key="7">
    <source>
        <dbReference type="SAM" id="Phobius"/>
    </source>
</evidence>
<dbReference type="Pfam" id="PF12704">
    <property type="entry name" value="MacB_PCD"/>
    <property type="match status" value="1"/>
</dbReference>
<evidence type="ECO:0000259" key="8">
    <source>
        <dbReference type="Pfam" id="PF02687"/>
    </source>
</evidence>
<evidence type="ECO:0000256" key="1">
    <source>
        <dbReference type="ARBA" id="ARBA00004651"/>
    </source>
</evidence>
<accession>A0A1N6VYK6</accession>
<feature type="domain" description="ABC3 transporter permease C-terminal" evidence="8">
    <location>
        <begin position="290"/>
        <end position="412"/>
    </location>
</feature>
<feature type="transmembrane region" description="Helical" evidence="7">
    <location>
        <begin position="332"/>
        <end position="360"/>
    </location>
</feature>
<dbReference type="OrthoDB" id="9770036at2"/>
<keyword evidence="5 7" id="KW-1133">Transmembrane helix</keyword>
<keyword evidence="6 7" id="KW-0472">Membrane</keyword>
<feature type="transmembrane region" description="Helical" evidence="7">
    <location>
        <begin position="21"/>
        <end position="42"/>
    </location>
</feature>
<protein>
    <submittedName>
        <fullName evidence="10">Lipoprotein-releasing system permease protein</fullName>
    </submittedName>
</protein>
<proteinExistence type="inferred from homology"/>
<evidence type="ECO:0000313" key="10">
    <source>
        <dbReference type="EMBL" id="SIQ82967.1"/>
    </source>
</evidence>
<feature type="transmembrane region" description="Helical" evidence="7">
    <location>
        <begin position="285"/>
        <end position="311"/>
    </location>
</feature>
<sequence>MNFRLIFSIAKSLLLARWRQTLVAAVGVTFSIAMFVTLLGFMNGLNDMLDSLILNRTPHVRLYNEIKPSENQPVNEVDQYKNSYNFISSVKAGITRQEIYNSGPILQTVKADERVLGATPKLLAQVFYNEGTIDITGVINGIDVEEESRLFNFQEYVTSGDAIDAKNVANSIILGKGLAEILVADIGDVVQVTTAQGERFPLKVVGYFQSGIQEIDKVQSYASIATTQKLLGKPANYMTDIQVKLHDLEQAPVVAREYAQLFKVDAEDIQTANAQFETGSNVRSLISYAVGVTLLIVAGFGIFNILNMMIYEKMDSIAILKATGFSGRDVNLVFLVIAMSIGFFGGMMGLLFGFIFSAIIDSIPFNTSALPTIETYPVNYDLIYYFIGGSFSLITTYFAGFFPARKASKVDPVEIIRGK</sequence>
<evidence type="ECO:0000256" key="6">
    <source>
        <dbReference type="ARBA" id="ARBA00023136"/>
    </source>
</evidence>
<dbReference type="PANTHER" id="PTHR30489">
    <property type="entry name" value="LIPOPROTEIN-RELEASING SYSTEM TRANSMEMBRANE PROTEIN LOLE"/>
    <property type="match status" value="1"/>
</dbReference>
<evidence type="ECO:0000256" key="4">
    <source>
        <dbReference type="ARBA" id="ARBA00022692"/>
    </source>
</evidence>
<organism evidence="10 11">
    <name type="scientific">Pontibacter lucknowensis</name>
    <dbReference type="NCBI Taxonomy" id="1077936"/>
    <lineage>
        <taxon>Bacteria</taxon>
        <taxon>Pseudomonadati</taxon>
        <taxon>Bacteroidota</taxon>
        <taxon>Cytophagia</taxon>
        <taxon>Cytophagales</taxon>
        <taxon>Hymenobacteraceae</taxon>
        <taxon>Pontibacter</taxon>
    </lineage>
</organism>
<evidence type="ECO:0000313" key="11">
    <source>
        <dbReference type="Proteomes" id="UP000185924"/>
    </source>
</evidence>
<dbReference type="PANTHER" id="PTHR30489:SF0">
    <property type="entry name" value="LIPOPROTEIN-RELEASING SYSTEM TRANSMEMBRANE PROTEIN LOLE"/>
    <property type="match status" value="1"/>
</dbReference>